<accession>K0RQX6</accession>
<reference evidence="2 3" key="1">
    <citation type="journal article" date="2012" name="Genome Biol.">
        <title>Genome and low-iron response of an oceanic diatom adapted to chronic iron limitation.</title>
        <authorList>
            <person name="Lommer M."/>
            <person name="Specht M."/>
            <person name="Roy A.S."/>
            <person name="Kraemer L."/>
            <person name="Andreson R."/>
            <person name="Gutowska M.A."/>
            <person name="Wolf J."/>
            <person name="Bergner S.V."/>
            <person name="Schilhabel M.B."/>
            <person name="Klostermeier U.C."/>
            <person name="Beiko R.G."/>
            <person name="Rosenstiel P."/>
            <person name="Hippler M."/>
            <person name="Laroche J."/>
        </authorList>
    </citation>
    <scope>NUCLEOTIDE SEQUENCE [LARGE SCALE GENOMIC DNA]</scope>
    <source>
        <strain evidence="2 3">CCMP1005</strain>
    </source>
</reference>
<feature type="non-terminal residue" evidence="2">
    <location>
        <position position="1"/>
    </location>
</feature>
<protein>
    <submittedName>
        <fullName evidence="2">Uncharacterized protein</fullName>
    </submittedName>
</protein>
<evidence type="ECO:0000313" key="3">
    <source>
        <dbReference type="Proteomes" id="UP000266841"/>
    </source>
</evidence>
<gene>
    <name evidence="2" type="ORF">THAOC_32053</name>
</gene>
<dbReference type="AlphaFoldDB" id="K0RQX6"/>
<proteinExistence type="predicted"/>
<keyword evidence="3" id="KW-1185">Reference proteome</keyword>
<dbReference type="EMBL" id="AGNL01045117">
    <property type="protein sequence ID" value="EJK49102.1"/>
    <property type="molecule type" value="Genomic_DNA"/>
</dbReference>
<organism evidence="2 3">
    <name type="scientific">Thalassiosira oceanica</name>
    <name type="common">Marine diatom</name>
    <dbReference type="NCBI Taxonomy" id="159749"/>
    <lineage>
        <taxon>Eukaryota</taxon>
        <taxon>Sar</taxon>
        <taxon>Stramenopiles</taxon>
        <taxon>Ochrophyta</taxon>
        <taxon>Bacillariophyta</taxon>
        <taxon>Coscinodiscophyceae</taxon>
        <taxon>Thalassiosirophycidae</taxon>
        <taxon>Thalassiosirales</taxon>
        <taxon>Thalassiosiraceae</taxon>
        <taxon>Thalassiosira</taxon>
    </lineage>
</organism>
<sequence>LDVSSDGRLGRHPARPRARRPDGGRRRGGVGACRRPVALLAGRVPPRVVVVRDDAHGGPVPDGAVLLLLRRPRDAAARPGPAVAHVAGDALPVVHALHRRAAEAPPAAAPPAAGPSRMRRPLPLHSAAEVVRRPARLGDRRDDVVVEGPERHGRVLRVAVPSYLEDDELAQTLLEDGALDGERGRGAEAGGERARGWDVRVRLRRFLPEKLVMDVDRFLSLPMCGAIAGLRCQSSRCHSVSLGLDLGLEYARQSKRVGLLDLPAINSGVGFRVSGVESTCTARSWKSVKDLAAAYSISPKALSSVK</sequence>
<feature type="region of interest" description="Disordered" evidence="1">
    <location>
        <begin position="102"/>
        <end position="121"/>
    </location>
</feature>
<dbReference type="Proteomes" id="UP000266841">
    <property type="component" value="Unassembled WGS sequence"/>
</dbReference>
<feature type="region of interest" description="Disordered" evidence="1">
    <location>
        <begin position="1"/>
        <end position="31"/>
    </location>
</feature>
<evidence type="ECO:0000256" key="1">
    <source>
        <dbReference type="SAM" id="MobiDB-lite"/>
    </source>
</evidence>
<comment type="caution">
    <text evidence="2">The sequence shown here is derived from an EMBL/GenBank/DDBJ whole genome shotgun (WGS) entry which is preliminary data.</text>
</comment>
<name>K0RQX6_THAOC</name>
<evidence type="ECO:0000313" key="2">
    <source>
        <dbReference type="EMBL" id="EJK49102.1"/>
    </source>
</evidence>